<dbReference type="Gene3D" id="3.40.30.10">
    <property type="entry name" value="Glutaredoxin"/>
    <property type="match status" value="1"/>
</dbReference>
<evidence type="ECO:0000256" key="7">
    <source>
        <dbReference type="ARBA" id="ARBA00035808"/>
    </source>
</evidence>
<dbReference type="PANTHER" id="PTHR45694">
    <property type="entry name" value="GLUTAREDOXIN 2"/>
    <property type="match status" value="1"/>
</dbReference>
<evidence type="ECO:0000256" key="3">
    <source>
        <dbReference type="ARBA" id="ARBA00022448"/>
    </source>
</evidence>
<dbReference type="OrthoDB" id="418495at2759"/>
<keyword evidence="10" id="KW-1185">Reference proteome</keyword>
<dbReference type="FunFam" id="3.40.30.10:FF:000026">
    <property type="entry name" value="Glutaredoxin 2"/>
    <property type="match status" value="1"/>
</dbReference>
<dbReference type="PANTHER" id="PTHR45694:SF18">
    <property type="entry name" value="GLUTAREDOXIN-1-RELATED"/>
    <property type="match status" value="1"/>
</dbReference>
<dbReference type="InterPro" id="IPR036249">
    <property type="entry name" value="Thioredoxin-like_sf"/>
</dbReference>
<dbReference type="GO" id="GO:0004602">
    <property type="term" value="F:glutathione peroxidase activity"/>
    <property type="evidence" value="ECO:0007669"/>
    <property type="project" value="UniProtKB-EC"/>
</dbReference>
<keyword evidence="3" id="KW-0813">Transport</keyword>
<dbReference type="SUPFAM" id="SSF52833">
    <property type="entry name" value="Thioredoxin-like"/>
    <property type="match status" value="1"/>
</dbReference>
<evidence type="ECO:0000256" key="4">
    <source>
        <dbReference type="ARBA" id="ARBA00022982"/>
    </source>
</evidence>
<dbReference type="FunCoup" id="A0A316VM78">
    <property type="interactions" value="153"/>
</dbReference>
<reference evidence="9 10" key="1">
    <citation type="journal article" date="2018" name="Mol. Biol. Evol.">
        <title>Broad Genomic Sampling Reveals a Smut Pathogenic Ancestry of the Fungal Clade Ustilaginomycotina.</title>
        <authorList>
            <person name="Kijpornyongpan T."/>
            <person name="Mondo S.J."/>
            <person name="Barry K."/>
            <person name="Sandor L."/>
            <person name="Lee J."/>
            <person name="Lipzen A."/>
            <person name="Pangilinan J."/>
            <person name="LaButti K."/>
            <person name="Hainaut M."/>
            <person name="Henrissat B."/>
            <person name="Grigoriev I.V."/>
            <person name="Spatafora J.W."/>
            <person name="Aime M.C."/>
        </authorList>
    </citation>
    <scope>NUCLEOTIDE SEQUENCE [LARGE SCALE GENOMIC DNA]</scope>
    <source>
        <strain evidence="9 10">MCA 3882</strain>
    </source>
</reference>
<evidence type="ECO:0000256" key="2">
    <source>
        <dbReference type="ARBA" id="ARBA00012310"/>
    </source>
</evidence>
<dbReference type="NCBIfam" id="TIGR02180">
    <property type="entry name" value="GRX_euk"/>
    <property type="match status" value="1"/>
</dbReference>
<name>A0A316VM78_9BASI</name>
<evidence type="ECO:0000256" key="5">
    <source>
        <dbReference type="ARBA" id="ARBA00023157"/>
    </source>
</evidence>
<dbReference type="GeneID" id="37018989"/>
<dbReference type="GO" id="GO:0034599">
    <property type="term" value="P:cellular response to oxidative stress"/>
    <property type="evidence" value="ECO:0007669"/>
    <property type="project" value="TreeGrafter"/>
</dbReference>
<dbReference type="AlphaFoldDB" id="A0A316VM78"/>
<comment type="catalytic activity">
    <reaction evidence="1">
        <text>2 glutathione + H2O2 = glutathione disulfide + 2 H2O</text>
        <dbReference type="Rhea" id="RHEA:16833"/>
        <dbReference type="ChEBI" id="CHEBI:15377"/>
        <dbReference type="ChEBI" id="CHEBI:16240"/>
        <dbReference type="ChEBI" id="CHEBI:57925"/>
        <dbReference type="ChEBI" id="CHEBI:58297"/>
        <dbReference type="EC" id="1.11.1.9"/>
    </reaction>
</comment>
<dbReference type="EMBL" id="KZ819602">
    <property type="protein sequence ID" value="PWN38394.1"/>
    <property type="molecule type" value="Genomic_DNA"/>
</dbReference>
<dbReference type="InterPro" id="IPR011767">
    <property type="entry name" value="GLR_AS"/>
</dbReference>
<dbReference type="GO" id="GO:0015038">
    <property type="term" value="F:glutathione disulfide oxidoreductase activity"/>
    <property type="evidence" value="ECO:0007669"/>
    <property type="project" value="TreeGrafter"/>
</dbReference>
<accession>A0A316VM78</accession>
<proteinExistence type="predicted"/>
<dbReference type="PRINTS" id="PR00160">
    <property type="entry name" value="GLUTAREDOXIN"/>
</dbReference>
<dbReference type="Pfam" id="PF00462">
    <property type="entry name" value="Glutaredoxin"/>
    <property type="match status" value="1"/>
</dbReference>
<evidence type="ECO:0000313" key="10">
    <source>
        <dbReference type="Proteomes" id="UP000245771"/>
    </source>
</evidence>
<evidence type="ECO:0000259" key="8">
    <source>
        <dbReference type="Pfam" id="PF00462"/>
    </source>
</evidence>
<dbReference type="GO" id="GO:0004364">
    <property type="term" value="F:glutathione transferase activity"/>
    <property type="evidence" value="ECO:0007669"/>
    <property type="project" value="UniProtKB-EC"/>
</dbReference>
<dbReference type="InterPro" id="IPR011899">
    <property type="entry name" value="Glutaredoxin_euk/vir"/>
</dbReference>
<dbReference type="RefSeq" id="XP_025358696.1">
    <property type="nucleotide sequence ID" value="XM_025497208.1"/>
</dbReference>
<sequence>MAAKQAAEKLISSHKVAVFSKTYCPYCHKTKSTLQGLNVPNVGILELDTESNGSDIQAYLKDKTGQNSVPNVFINGKHIGGNSDLQDLHSKGELQKLIAA</sequence>
<keyword evidence="4" id="KW-0249">Electron transport</keyword>
<gene>
    <name evidence="9" type="ORF">FA14DRAFT_143430</name>
</gene>
<dbReference type="Proteomes" id="UP000245771">
    <property type="component" value="Unassembled WGS sequence"/>
</dbReference>
<feature type="domain" description="Glutaredoxin" evidence="8">
    <location>
        <begin position="16"/>
        <end position="79"/>
    </location>
</feature>
<keyword evidence="6" id="KW-0676">Redox-active center</keyword>
<comment type="catalytic activity">
    <reaction evidence="7">
        <text>1-chloro-2,4-dinitrobenzene + glutathione = 2,4-dinitrophenyl-S-glutathione + chloride + H(+)</text>
        <dbReference type="Rhea" id="RHEA:51220"/>
        <dbReference type="ChEBI" id="CHEBI:15378"/>
        <dbReference type="ChEBI" id="CHEBI:17996"/>
        <dbReference type="ChEBI" id="CHEBI:34718"/>
        <dbReference type="ChEBI" id="CHEBI:57925"/>
        <dbReference type="ChEBI" id="CHEBI:133977"/>
        <dbReference type="EC" id="2.5.1.18"/>
    </reaction>
</comment>
<dbReference type="InterPro" id="IPR014025">
    <property type="entry name" value="Glutaredoxin_subgr"/>
</dbReference>
<evidence type="ECO:0000256" key="6">
    <source>
        <dbReference type="ARBA" id="ARBA00023284"/>
    </source>
</evidence>
<dbReference type="EC" id="1.11.1.9" evidence="2"/>
<evidence type="ECO:0000313" key="9">
    <source>
        <dbReference type="EMBL" id="PWN38394.1"/>
    </source>
</evidence>
<dbReference type="PROSITE" id="PS51354">
    <property type="entry name" value="GLUTAREDOXIN_2"/>
    <property type="match status" value="1"/>
</dbReference>
<dbReference type="InterPro" id="IPR002109">
    <property type="entry name" value="Glutaredoxin"/>
</dbReference>
<keyword evidence="5" id="KW-1015">Disulfide bond</keyword>
<dbReference type="CDD" id="cd03419">
    <property type="entry name" value="GRX_GRXh_1_2_like"/>
    <property type="match status" value="1"/>
</dbReference>
<dbReference type="PROSITE" id="PS00195">
    <property type="entry name" value="GLUTAREDOXIN_1"/>
    <property type="match status" value="1"/>
</dbReference>
<organism evidence="9 10">
    <name type="scientific">Meira miltonrushii</name>
    <dbReference type="NCBI Taxonomy" id="1280837"/>
    <lineage>
        <taxon>Eukaryota</taxon>
        <taxon>Fungi</taxon>
        <taxon>Dikarya</taxon>
        <taxon>Basidiomycota</taxon>
        <taxon>Ustilaginomycotina</taxon>
        <taxon>Exobasidiomycetes</taxon>
        <taxon>Exobasidiales</taxon>
        <taxon>Brachybasidiaceae</taxon>
        <taxon>Meira</taxon>
    </lineage>
</organism>
<dbReference type="GO" id="GO:0005634">
    <property type="term" value="C:nucleus"/>
    <property type="evidence" value="ECO:0007669"/>
    <property type="project" value="TreeGrafter"/>
</dbReference>
<evidence type="ECO:0000256" key="1">
    <source>
        <dbReference type="ARBA" id="ARBA00000217"/>
    </source>
</evidence>
<protein>
    <recommendedName>
        <fullName evidence="2">glutathione peroxidase</fullName>
        <ecNumber evidence="2">1.11.1.9</ecNumber>
    </recommendedName>
</protein>
<dbReference type="GO" id="GO:0005737">
    <property type="term" value="C:cytoplasm"/>
    <property type="evidence" value="ECO:0007669"/>
    <property type="project" value="TreeGrafter"/>
</dbReference>
<dbReference type="InParanoid" id="A0A316VM78"/>
<dbReference type="STRING" id="1280837.A0A316VM78"/>